<dbReference type="KEGG" id="rhl:LPU83_pLPU83d_0598"/>
<keyword evidence="1" id="KW-0614">Plasmid</keyword>
<name>W6RMI4_9HYPH</name>
<dbReference type="PATRIC" id="fig|348824.6.peg.6246"/>
<geneLocation type="plasmid" evidence="1 2">
    <name>pLPU83d</name>
</geneLocation>
<dbReference type="EMBL" id="HG916855">
    <property type="protein sequence ID" value="CDM61969.1"/>
    <property type="molecule type" value="Genomic_DNA"/>
</dbReference>
<organism evidence="1 2">
    <name type="scientific">Rhizobium favelukesii</name>
    <dbReference type="NCBI Taxonomy" id="348824"/>
    <lineage>
        <taxon>Bacteria</taxon>
        <taxon>Pseudomonadati</taxon>
        <taxon>Pseudomonadota</taxon>
        <taxon>Alphaproteobacteria</taxon>
        <taxon>Hyphomicrobiales</taxon>
        <taxon>Rhizobiaceae</taxon>
        <taxon>Rhizobium/Agrobacterium group</taxon>
        <taxon>Rhizobium</taxon>
    </lineage>
</organism>
<keyword evidence="2" id="KW-1185">Reference proteome</keyword>
<sequence length="86" mass="9567">MRDPCLKQSISLLPLKECCVPQAPEIGPSCLVPEVALREFVANVCLDMGFEIHIVRALRFEAHRMRDASKPALCEFPCAGIDDILE</sequence>
<gene>
    <name evidence="1" type="ORF">LPU83_pLPU83d_0598</name>
</gene>
<accession>W6RMI4</accession>
<protein>
    <submittedName>
        <fullName evidence="1">Uncharacterized protein</fullName>
    </submittedName>
</protein>
<dbReference type="AlphaFoldDB" id="W6RMI4"/>
<proteinExistence type="predicted"/>
<evidence type="ECO:0000313" key="1">
    <source>
        <dbReference type="EMBL" id="CDM61969.1"/>
    </source>
</evidence>
<dbReference type="HOGENOM" id="CLU_2495756_0_0_5"/>
<evidence type="ECO:0000313" key="2">
    <source>
        <dbReference type="Proteomes" id="UP000019443"/>
    </source>
</evidence>
<dbReference type="Proteomes" id="UP000019443">
    <property type="component" value="Plasmid pLPU83d"/>
</dbReference>
<reference evidence="1" key="1">
    <citation type="submission" date="2013-11" db="EMBL/GenBank/DDBJ databases">
        <title>Draft genome sequence of the broad-host-range Rhizobium sp. LPU83 strain, a member of the low-genetic diversity Oregon-like Rhizobium sp. group.</title>
        <authorList>
            <person name="Wibberg D."/>
            <person name="Puehler A."/>
            <person name="Schlueter A."/>
        </authorList>
    </citation>
    <scope>NUCLEOTIDE SEQUENCE [LARGE SCALE GENOMIC DNA]</scope>
    <source>
        <strain evidence="1">LPU83</strain>
        <plasmid evidence="1">pLPU83d</plasmid>
    </source>
</reference>